<protein>
    <submittedName>
        <fullName evidence="5">Ankyrin repeat domain-containing protein</fullName>
    </submittedName>
</protein>
<reference evidence="5 6" key="1">
    <citation type="submission" date="2020-10" db="EMBL/GenBank/DDBJ databases">
        <title>Ca. Dormibacterota MAGs.</title>
        <authorList>
            <person name="Montgomery K."/>
        </authorList>
    </citation>
    <scope>NUCLEOTIDE SEQUENCE [LARGE SCALE GENOMIC DNA]</scope>
    <source>
        <strain evidence="5">Mitchell_Peninsula_5</strain>
    </source>
</reference>
<dbReference type="SUPFAM" id="SSF48403">
    <property type="entry name" value="Ankyrin repeat"/>
    <property type="match status" value="1"/>
</dbReference>
<dbReference type="EMBL" id="JAEKNN010000029">
    <property type="protein sequence ID" value="MBJ7609102.1"/>
    <property type="molecule type" value="Genomic_DNA"/>
</dbReference>
<evidence type="ECO:0000313" key="5">
    <source>
        <dbReference type="EMBL" id="MBJ7609102.1"/>
    </source>
</evidence>
<feature type="repeat" description="ANK" evidence="3">
    <location>
        <begin position="86"/>
        <end position="118"/>
    </location>
</feature>
<dbReference type="PANTHER" id="PTHR24198">
    <property type="entry name" value="ANKYRIN REPEAT AND PROTEIN KINASE DOMAIN-CONTAINING PROTEIN"/>
    <property type="match status" value="1"/>
</dbReference>
<dbReference type="Pfam" id="PF00023">
    <property type="entry name" value="Ank"/>
    <property type="match status" value="1"/>
</dbReference>
<evidence type="ECO:0000313" key="6">
    <source>
        <dbReference type="Proteomes" id="UP000614410"/>
    </source>
</evidence>
<dbReference type="Pfam" id="PF12796">
    <property type="entry name" value="Ank_2"/>
    <property type="match status" value="1"/>
</dbReference>
<dbReference type="Gene3D" id="1.25.40.20">
    <property type="entry name" value="Ankyrin repeat-containing domain"/>
    <property type="match status" value="2"/>
</dbReference>
<dbReference type="InterPro" id="IPR002110">
    <property type="entry name" value="Ankyrin_rpt"/>
</dbReference>
<dbReference type="PROSITE" id="PS50297">
    <property type="entry name" value="ANK_REP_REGION"/>
    <property type="match status" value="1"/>
</dbReference>
<name>A0A934KJW8_9BACT</name>
<dbReference type="Proteomes" id="UP000614410">
    <property type="component" value="Unassembled WGS sequence"/>
</dbReference>
<dbReference type="InterPro" id="IPR036770">
    <property type="entry name" value="Ankyrin_rpt-contain_sf"/>
</dbReference>
<dbReference type="AlphaFoldDB" id="A0A934KJW8"/>
<comment type="caution">
    <text evidence="5">The sequence shown here is derived from an EMBL/GenBank/DDBJ whole genome shotgun (WGS) entry which is preliminary data.</text>
</comment>
<gene>
    <name evidence="5" type="ORF">JF887_06680</name>
</gene>
<keyword evidence="2 3" id="KW-0040">ANK repeat</keyword>
<evidence type="ECO:0000256" key="2">
    <source>
        <dbReference type="ARBA" id="ARBA00023043"/>
    </source>
</evidence>
<feature type="region of interest" description="Disordered" evidence="4">
    <location>
        <begin position="75"/>
        <end position="94"/>
    </location>
</feature>
<evidence type="ECO:0000256" key="3">
    <source>
        <dbReference type="PROSITE-ProRule" id="PRU00023"/>
    </source>
</evidence>
<dbReference type="PRINTS" id="PR01415">
    <property type="entry name" value="ANKYRIN"/>
</dbReference>
<proteinExistence type="predicted"/>
<dbReference type="PROSITE" id="PS50088">
    <property type="entry name" value="ANK_REPEAT"/>
    <property type="match status" value="1"/>
</dbReference>
<keyword evidence="1" id="KW-0677">Repeat</keyword>
<organism evidence="5 6">
    <name type="scientific">Candidatus Amunia macphersoniae</name>
    <dbReference type="NCBI Taxonomy" id="3127014"/>
    <lineage>
        <taxon>Bacteria</taxon>
        <taxon>Bacillati</taxon>
        <taxon>Candidatus Dormiibacterota</taxon>
        <taxon>Candidatus Dormibacteria</taxon>
        <taxon>Candidatus Aeolococcales</taxon>
        <taxon>Candidatus Aeolococcaceae</taxon>
        <taxon>Candidatus Amunia</taxon>
    </lineage>
</organism>
<accession>A0A934KJW8</accession>
<evidence type="ECO:0000256" key="4">
    <source>
        <dbReference type="SAM" id="MobiDB-lite"/>
    </source>
</evidence>
<evidence type="ECO:0000256" key="1">
    <source>
        <dbReference type="ARBA" id="ARBA00022737"/>
    </source>
</evidence>
<dbReference type="SMART" id="SM00248">
    <property type="entry name" value="ANK"/>
    <property type="match status" value="4"/>
</dbReference>
<dbReference type="PANTHER" id="PTHR24198:SF165">
    <property type="entry name" value="ANKYRIN REPEAT-CONTAINING PROTEIN-RELATED"/>
    <property type="match status" value="1"/>
</dbReference>
<sequence length="252" mass="26210">MLTLAHDDPVAVELVLAIRGGDVVTLTRLLGEHPGLASARIGGPKGRTPLHVVTDWPGYFPCGPQIVAVLIDAGADPSAPAEPDAPSETPLHWAASSDDSDVAAALIDGGADLEAPGASIAGGPPLDCAVGYGCWNVARLLVERGAKVGSLWHAAALGMIPLVKEFQAADPPPTTDDITAAFWQACHGGQRRMAEYLLSRGADINAFPDYTSATPLDIAGNIGTRRDTMTSWLREQGAISAENPPCTPPDKR</sequence>